<keyword evidence="1" id="KW-0732">Signal</keyword>
<gene>
    <name evidence="2" type="ORF">MCOR_46075</name>
</gene>
<organism evidence="2 3">
    <name type="scientific">Mytilus coruscus</name>
    <name type="common">Sea mussel</name>
    <dbReference type="NCBI Taxonomy" id="42192"/>
    <lineage>
        <taxon>Eukaryota</taxon>
        <taxon>Metazoa</taxon>
        <taxon>Spiralia</taxon>
        <taxon>Lophotrochozoa</taxon>
        <taxon>Mollusca</taxon>
        <taxon>Bivalvia</taxon>
        <taxon>Autobranchia</taxon>
        <taxon>Pteriomorphia</taxon>
        <taxon>Mytilida</taxon>
        <taxon>Mytiloidea</taxon>
        <taxon>Mytilidae</taxon>
        <taxon>Mytilinae</taxon>
        <taxon>Mytilus</taxon>
    </lineage>
</organism>
<dbReference type="AlphaFoldDB" id="A0A6J8DX36"/>
<accession>A0A6J8DX36</accession>
<dbReference type="Gene3D" id="2.70.130.10">
    <property type="entry name" value="Mannose-6-phosphate receptor binding domain"/>
    <property type="match status" value="1"/>
</dbReference>
<name>A0A6J8DX36_MYTCO</name>
<reference evidence="2 3" key="1">
    <citation type="submission" date="2020-06" db="EMBL/GenBank/DDBJ databases">
        <authorList>
            <person name="Li R."/>
            <person name="Bekaert M."/>
        </authorList>
    </citation>
    <scope>NUCLEOTIDE SEQUENCE [LARGE SCALE GENOMIC DNA]</scope>
    <source>
        <strain evidence="3">wild</strain>
    </source>
</reference>
<feature type="chain" id="PRO_5026866125" evidence="1">
    <location>
        <begin position="21"/>
        <end position="184"/>
    </location>
</feature>
<dbReference type="InterPro" id="IPR009011">
    <property type="entry name" value="Man6P_isomerase_rcpt-bd_dom_sf"/>
</dbReference>
<dbReference type="Proteomes" id="UP000507470">
    <property type="component" value="Unassembled WGS sequence"/>
</dbReference>
<evidence type="ECO:0000313" key="2">
    <source>
        <dbReference type="EMBL" id="CAC5413144.1"/>
    </source>
</evidence>
<keyword evidence="3" id="KW-1185">Reference proteome</keyword>
<evidence type="ECO:0000313" key="3">
    <source>
        <dbReference type="Proteomes" id="UP000507470"/>
    </source>
</evidence>
<dbReference type="OrthoDB" id="6087268at2759"/>
<protein>
    <submittedName>
        <fullName evidence="2">Uncharacterized protein</fullName>
    </submittedName>
</protein>
<evidence type="ECO:0000256" key="1">
    <source>
        <dbReference type="SAM" id="SignalP"/>
    </source>
</evidence>
<proteinExistence type="predicted"/>
<sequence>MGNKMLVALLMVACFGSVFGRYLAQDCMYKDPATGRTYDLTPLISSSPNGYMWTQTVWSIGGYSLDSLNNDNQVNVSFQLQLCRNIINQQFKGCNSTGAAYSYDATNGCINWGQATTAAFDVVPYKDGVFMQMYHGDVINHWQKYMSNIYIVCDKTATEVKPMFEHVKSDISQAHFKILTKQVC</sequence>
<dbReference type="EMBL" id="CACVKT020008128">
    <property type="protein sequence ID" value="CAC5413144.1"/>
    <property type="molecule type" value="Genomic_DNA"/>
</dbReference>
<dbReference type="SUPFAM" id="SSF50911">
    <property type="entry name" value="Mannose 6-phosphate receptor domain"/>
    <property type="match status" value="1"/>
</dbReference>
<feature type="signal peptide" evidence="1">
    <location>
        <begin position="1"/>
        <end position="20"/>
    </location>
</feature>